<keyword evidence="6" id="KW-1185">Reference proteome</keyword>
<dbReference type="CDD" id="cd00047">
    <property type="entry name" value="PTPc"/>
    <property type="match status" value="1"/>
</dbReference>
<feature type="region of interest" description="Disordered" evidence="1">
    <location>
        <begin position="89"/>
        <end position="117"/>
    </location>
</feature>
<evidence type="ECO:0000259" key="4">
    <source>
        <dbReference type="PROSITE" id="PS50056"/>
    </source>
</evidence>
<evidence type="ECO:0000256" key="2">
    <source>
        <dbReference type="SAM" id="SignalP"/>
    </source>
</evidence>
<dbReference type="PROSITE" id="PS50056">
    <property type="entry name" value="TYR_PHOSPHATASE_2"/>
    <property type="match status" value="1"/>
</dbReference>
<keyword evidence="2" id="KW-0732">Signal</keyword>
<dbReference type="PRINTS" id="PR00700">
    <property type="entry name" value="PRTYPHPHTASE"/>
</dbReference>
<accession>A0ABQ9E8M2</accession>
<evidence type="ECO:0000313" key="6">
    <source>
        <dbReference type="Proteomes" id="UP001217089"/>
    </source>
</evidence>
<dbReference type="SMART" id="SM00194">
    <property type="entry name" value="PTPc"/>
    <property type="match status" value="1"/>
</dbReference>
<feature type="domain" description="Tyrosine-protein phosphatase" evidence="3">
    <location>
        <begin position="73"/>
        <end position="286"/>
    </location>
</feature>
<comment type="caution">
    <text evidence="5">The sequence shown here is derived from an EMBL/GenBank/DDBJ whole genome shotgun (WGS) entry which is preliminary data.</text>
</comment>
<evidence type="ECO:0000313" key="5">
    <source>
        <dbReference type="EMBL" id="KAJ8301683.1"/>
    </source>
</evidence>
<dbReference type="Pfam" id="PF00102">
    <property type="entry name" value="Y_phosphatase"/>
    <property type="match status" value="1"/>
</dbReference>
<evidence type="ECO:0000256" key="1">
    <source>
        <dbReference type="SAM" id="MobiDB-lite"/>
    </source>
</evidence>
<dbReference type="Gene3D" id="3.90.190.10">
    <property type="entry name" value="Protein tyrosine phosphatase superfamily"/>
    <property type="match status" value="1"/>
</dbReference>
<dbReference type="InterPro" id="IPR000387">
    <property type="entry name" value="Tyr_Pase_dom"/>
</dbReference>
<gene>
    <name evidence="5" type="ORF">KUTeg_020670</name>
</gene>
<dbReference type="Proteomes" id="UP001217089">
    <property type="component" value="Unassembled WGS sequence"/>
</dbReference>
<dbReference type="PROSITE" id="PS50055">
    <property type="entry name" value="TYR_PHOSPHATASE_PTP"/>
    <property type="match status" value="1"/>
</dbReference>
<protein>
    <submittedName>
        <fullName evidence="5">Uncharacterized protein</fullName>
    </submittedName>
</protein>
<dbReference type="InterPro" id="IPR050348">
    <property type="entry name" value="Protein-Tyr_Phosphatase"/>
</dbReference>
<organism evidence="5 6">
    <name type="scientific">Tegillarca granosa</name>
    <name type="common">Malaysian cockle</name>
    <name type="synonym">Anadara granosa</name>
    <dbReference type="NCBI Taxonomy" id="220873"/>
    <lineage>
        <taxon>Eukaryota</taxon>
        <taxon>Metazoa</taxon>
        <taxon>Spiralia</taxon>
        <taxon>Lophotrochozoa</taxon>
        <taxon>Mollusca</taxon>
        <taxon>Bivalvia</taxon>
        <taxon>Autobranchia</taxon>
        <taxon>Pteriomorphia</taxon>
        <taxon>Arcoida</taxon>
        <taxon>Arcoidea</taxon>
        <taxon>Arcidae</taxon>
        <taxon>Tegillarca</taxon>
    </lineage>
</organism>
<feature type="signal peptide" evidence="2">
    <location>
        <begin position="1"/>
        <end position="22"/>
    </location>
</feature>
<proteinExistence type="predicted"/>
<reference evidence="5 6" key="1">
    <citation type="submission" date="2022-12" db="EMBL/GenBank/DDBJ databases">
        <title>Chromosome-level genome of Tegillarca granosa.</title>
        <authorList>
            <person name="Kim J."/>
        </authorList>
    </citation>
    <scope>NUCLEOTIDE SEQUENCE [LARGE SCALE GENOMIC DNA]</scope>
    <source>
        <strain evidence="5">Teg-2019</strain>
        <tissue evidence="5">Adductor muscle</tissue>
    </source>
</reference>
<evidence type="ECO:0000259" key="3">
    <source>
        <dbReference type="PROSITE" id="PS50055"/>
    </source>
</evidence>
<dbReference type="EMBL" id="JARBDR010000918">
    <property type="protein sequence ID" value="KAJ8301683.1"/>
    <property type="molecule type" value="Genomic_DNA"/>
</dbReference>
<dbReference type="InterPro" id="IPR029021">
    <property type="entry name" value="Prot-tyrosine_phosphatase-like"/>
</dbReference>
<dbReference type="InterPro" id="IPR000242">
    <property type="entry name" value="PTP_cat"/>
</dbReference>
<dbReference type="SMART" id="SM00404">
    <property type="entry name" value="PTPc_motif"/>
    <property type="match status" value="1"/>
</dbReference>
<dbReference type="PANTHER" id="PTHR19134:SF555">
    <property type="entry name" value="RECEPTOR-TYPE TYROSINE-PROTEIN PHOSPHATASE DELTA-LIKE ISOFORM X1"/>
    <property type="match status" value="1"/>
</dbReference>
<feature type="chain" id="PRO_5046025761" evidence="2">
    <location>
        <begin position="23"/>
        <end position="315"/>
    </location>
</feature>
<dbReference type="Gene3D" id="2.60.120.260">
    <property type="entry name" value="Galactose-binding domain-like"/>
    <property type="match status" value="1"/>
</dbReference>
<name>A0ABQ9E8M2_TEGGR</name>
<sequence length="315" mass="36355">MAQLRWFIVIFVFTSFSYFVHAQVVNLAFNKSTNSTVLGEYSSSLAADGNLSQEWGKCARTKFQPKQTVAWWQVDLAVIAEIKEHRKAKGKDNVSTTQDKPDDDSDHGLTRGPEYIATQEPMKNTVEDFRRMVWQTKSSIIVMLSNVIEDRAVTCFQYWPGSSSVLACLDYEIIPLEEKQRTEFITRKLKTCEIREVCHLQIMSWPRQGNPIPYQLLLLHRQFAEISSTNNSTPAIIHCSDDTDRTGVFIAFDAISQCCYRNETIDICMFVKEMRQKRINMIATEDLIWHPTDENKLGFNMKIKIKHEFSDSESL</sequence>
<dbReference type="PANTHER" id="PTHR19134">
    <property type="entry name" value="RECEPTOR-TYPE TYROSINE-PROTEIN PHOSPHATASE"/>
    <property type="match status" value="1"/>
</dbReference>
<feature type="domain" description="Tyrosine specific protein phosphatases" evidence="4">
    <location>
        <begin position="221"/>
        <end position="289"/>
    </location>
</feature>
<dbReference type="SUPFAM" id="SSF52799">
    <property type="entry name" value="(Phosphotyrosine protein) phosphatases II"/>
    <property type="match status" value="1"/>
</dbReference>
<dbReference type="InterPro" id="IPR003595">
    <property type="entry name" value="Tyr_Pase_cat"/>
</dbReference>